<evidence type="ECO:0000313" key="4">
    <source>
        <dbReference type="Proteomes" id="UP001569200"/>
    </source>
</evidence>
<dbReference type="SUPFAM" id="SSF69635">
    <property type="entry name" value="Type III secretory system chaperone-like"/>
    <property type="match status" value="1"/>
</dbReference>
<dbReference type="EMBL" id="KP795651">
    <property type="protein sequence ID" value="AKN39533.1"/>
    <property type="molecule type" value="Genomic_DNA"/>
</dbReference>
<reference evidence="3 4" key="3">
    <citation type="submission" date="2024-06" db="EMBL/GenBank/DDBJ databases">
        <authorList>
            <person name="Steensen K."/>
            <person name="Seneca J."/>
            <person name="Bartlau N."/>
            <person name="Yu A.X."/>
            <person name="Polz M.F."/>
        </authorList>
    </citation>
    <scope>NUCLEOTIDE SEQUENCE [LARGE SCALE GENOMIC DNA]</scope>
    <source>
        <strain evidence="3 4">1F145</strain>
    </source>
</reference>
<sequence length="142" mass="16400">MLDKMMKSLAAVLGGGDFIASSNGSYDIEVDQMQLNIRQHSSWLFWETVLPFQFEPHFDFQKGQALKHCMQLSFKTLRDTRSTLTVNDKEQLVIQGKMIMESATTEEFCTQLSLHVNLVEQFIDLLEHQRVNHTVSHSVWIP</sequence>
<dbReference type="Proteomes" id="UP001177935">
    <property type="component" value="Unassembled WGS sequence"/>
</dbReference>
<organism evidence="1">
    <name type="scientific">Vibrio splendidus</name>
    <dbReference type="NCBI Taxonomy" id="29497"/>
    <lineage>
        <taxon>Bacteria</taxon>
        <taxon>Pseudomonadati</taxon>
        <taxon>Pseudomonadota</taxon>
        <taxon>Gammaproteobacteria</taxon>
        <taxon>Vibrionales</taxon>
        <taxon>Vibrionaceae</taxon>
        <taxon>Vibrio</taxon>
    </lineage>
</organism>
<dbReference type="GO" id="GO:0030254">
    <property type="term" value="P:protein secretion by the type III secretion system"/>
    <property type="evidence" value="ECO:0007669"/>
    <property type="project" value="InterPro"/>
</dbReference>
<dbReference type="NCBIfam" id="TIGR02513">
    <property type="entry name" value="type_III_yscB"/>
    <property type="match status" value="1"/>
</dbReference>
<gene>
    <name evidence="3" type="ORF">ACED33_20985</name>
    <name evidence="2" type="ORF">Q8W42_24345</name>
</gene>
<accession>A0A0H3ZT24</accession>
<keyword evidence="4" id="KW-1185">Reference proteome</keyword>
<proteinExistence type="predicted"/>
<dbReference type="Pfam" id="PF05932">
    <property type="entry name" value="CesT"/>
    <property type="match status" value="1"/>
</dbReference>
<evidence type="ECO:0000313" key="1">
    <source>
        <dbReference type="EMBL" id="AKN39533.1"/>
    </source>
</evidence>
<dbReference type="InterPro" id="IPR010261">
    <property type="entry name" value="Tir_chaperone"/>
</dbReference>
<dbReference type="Gene3D" id="3.30.1460.10">
    <property type="match status" value="1"/>
</dbReference>
<dbReference type="AlphaFoldDB" id="A0A0H3ZT24"/>
<evidence type="ECO:0000313" key="2">
    <source>
        <dbReference type="EMBL" id="MDP2503828.1"/>
    </source>
</evidence>
<evidence type="ECO:0000313" key="3">
    <source>
        <dbReference type="EMBL" id="MEZ8183163.1"/>
    </source>
</evidence>
<name>A0A0H3ZT24_VIBSP</name>
<dbReference type="Proteomes" id="UP001569200">
    <property type="component" value="Unassembled WGS sequence"/>
</dbReference>
<dbReference type="EMBL" id="JAUYVL010000026">
    <property type="protein sequence ID" value="MDP2503828.1"/>
    <property type="molecule type" value="Genomic_DNA"/>
</dbReference>
<dbReference type="RefSeq" id="WP_102534033.1">
    <property type="nucleotide sequence ID" value="NZ_CAWNTE010000084.1"/>
</dbReference>
<dbReference type="InterPro" id="IPR013353">
    <property type="entry name" value="T3SS_YscB"/>
</dbReference>
<protein>
    <submittedName>
        <fullName evidence="1">Type III secretion chaperone protein for YopN (SycN,YscB)</fullName>
    </submittedName>
    <submittedName>
        <fullName evidence="2">YscB family type III secretion system chaperone</fullName>
    </submittedName>
</protein>
<reference evidence="1" key="1">
    <citation type="journal article" date="2015" name="MBio">
        <title>Eco-Evolutionary Dynamics of Episomes among Ecologically Cohesive Bacterial Populations.</title>
        <authorList>
            <person name="Xue H."/>
            <person name="Cordero O.X."/>
            <person name="Camas F.M."/>
            <person name="Trimble W."/>
            <person name="Meyer F."/>
            <person name="Guglielmini J."/>
            <person name="Rocha E.P."/>
            <person name="Polz M.F."/>
        </authorList>
    </citation>
    <scope>NUCLEOTIDE SEQUENCE</scope>
    <source>
        <strain evidence="1">FF_172</strain>
    </source>
</reference>
<dbReference type="EMBL" id="JBGOOW010000036">
    <property type="protein sequence ID" value="MEZ8183163.1"/>
    <property type="molecule type" value="Genomic_DNA"/>
</dbReference>
<reference evidence="2" key="2">
    <citation type="submission" date="2023-07" db="EMBL/GenBank/DDBJ databases">
        <title>Genome content predicts the carbon catabolic preferences of heterotrophic bacteria.</title>
        <authorList>
            <person name="Gralka M."/>
        </authorList>
    </citation>
    <scope>NUCLEOTIDE SEQUENCE</scope>
    <source>
        <strain evidence="2">6E02</strain>
    </source>
</reference>